<gene>
    <name evidence="1" type="ORF">J2I47_04795</name>
</gene>
<accession>A0A939K3Q0</accession>
<evidence type="ECO:0000313" key="2">
    <source>
        <dbReference type="Proteomes" id="UP000664034"/>
    </source>
</evidence>
<dbReference type="AlphaFoldDB" id="A0A939K3Q0"/>
<evidence type="ECO:0008006" key="3">
    <source>
        <dbReference type="Google" id="ProtNLM"/>
    </source>
</evidence>
<name>A0A939K3Q0_9BACT</name>
<protein>
    <recommendedName>
        <fullName evidence="3">Lipoprotein</fullName>
    </recommendedName>
</protein>
<dbReference type="Proteomes" id="UP000664034">
    <property type="component" value="Unassembled WGS sequence"/>
</dbReference>
<proteinExistence type="predicted"/>
<dbReference type="EMBL" id="JAFMYV010000002">
    <property type="protein sequence ID" value="MBO0935858.1"/>
    <property type="molecule type" value="Genomic_DNA"/>
</dbReference>
<organism evidence="1 2">
    <name type="scientific">Fibrella rubiginis</name>
    <dbReference type="NCBI Taxonomy" id="2817060"/>
    <lineage>
        <taxon>Bacteria</taxon>
        <taxon>Pseudomonadati</taxon>
        <taxon>Bacteroidota</taxon>
        <taxon>Cytophagia</taxon>
        <taxon>Cytophagales</taxon>
        <taxon>Spirosomataceae</taxon>
        <taxon>Fibrella</taxon>
    </lineage>
</organism>
<keyword evidence="2" id="KW-1185">Reference proteome</keyword>
<dbReference type="RefSeq" id="WP_207363419.1">
    <property type="nucleotide sequence ID" value="NZ_JAFMYV010000002.1"/>
</dbReference>
<comment type="caution">
    <text evidence="1">The sequence shown here is derived from an EMBL/GenBank/DDBJ whole genome shotgun (WGS) entry which is preliminary data.</text>
</comment>
<evidence type="ECO:0000313" key="1">
    <source>
        <dbReference type="EMBL" id="MBO0935858.1"/>
    </source>
</evidence>
<sequence length="178" mass="19993">MKPLFVMLLVVAALSTSCKNNSSDVLPGGSVDAQAVGKWMYGSFSMSDFWSYDGRNLGKPFELAVVFDFKANGTYEKYFVAAAQDYSSCRTEAFTYEKGRVDFNEADGTFTTTPTEGKYRGYYSCIPSKNINRPMEKSELKAQTYYYELKTGSNGKPTIVVRFNRNDTNTSTFLPTSW</sequence>
<reference evidence="1" key="1">
    <citation type="submission" date="2021-03" db="EMBL/GenBank/DDBJ databases">
        <title>Fibrella sp. HMF5335 genome sequencing and assembly.</title>
        <authorList>
            <person name="Kang H."/>
            <person name="Kim H."/>
            <person name="Bae S."/>
            <person name="Joh K."/>
        </authorList>
    </citation>
    <scope>NUCLEOTIDE SEQUENCE</scope>
    <source>
        <strain evidence="1">HMF5335</strain>
    </source>
</reference>
<dbReference type="PROSITE" id="PS51257">
    <property type="entry name" value="PROKAR_LIPOPROTEIN"/>
    <property type="match status" value="1"/>
</dbReference>